<evidence type="ECO:0000313" key="3">
    <source>
        <dbReference type="Proteomes" id="UP000248856"/>
    </source>
</evidence>
<dbReference type="Pfam" id="PF00027">
    <property type="entry name" value="cNMP_binding"/>
    <property type="match status" value="1"/>
</dbReference>
<dbReference type="InterPro" id="IPR050397">
    <property type="entry name" value="Env_Response_Regulators"/>
</dbReference>
<dbReference type="PROSITE" id="PS50042">
    <property type="entry name" value="CNMP_BINDING_3"/>
    <property type="match status" value="1"/>
</dbReference>
<dbReference type="InterPro" id="IPR018490">
    <property type="entry name" value="cNMP-bd_dom_sf"/>
</dbReference>
<organism evidence="2 3">
    <name type="scientific">Paracidovorax anthurii</name>
    <dbReference type="NCBI Taxonomy" id="78229"/>
    <lineage>
        <taxon>Bacteria</taxon>
        <taxon>Pseudomonadati</taxon>
        <taxon>Pseudomonadota</taxon>
        <taxon>Betaproteobacteria</taxon>
        <taxon>Burkholderiales</taxon>
        <taxon>Comamonadaceae</taxon>
        <taxon>Paracidovorax</taxon>
    </lineage>
</organism>
<dbReference type="EMBL" id="QLTA01000007">
    <property type="protein sequence ID" value="RAR85077.1"/>
    <property type="molecule type" value="Genomic_DNA"/>
</dbReference>
<dbReference type="GO" id="GO:0005829">
    <property type="term" value="C:cytosol"/>
    <property type="evidence" value="ECO:0007669"/>
    <property type="project" value="TreeGrafter"/>
</dbReference>
<reference evidence="2 3" key="1">
    <citation type="submission" date="2018-06" db="EMBL/GenBank/DDBJ databases">
        <title>Genomic Encyclopedia of Archaeal and Bacterial Type Strains, Phase II (KMG-II): from individual species to whole genera.</title>
        <authorList>
            <person name="Goeker M."/>
        </authorList>
    </citation>
    <scope>NUCLEOTIDE SEQUENCE [LARGE SCALE GENOMIC DNA]</scope>
    <source>
        <strain evidence="2 3">CFPB 3232</strain>
    </source>
</reference>
<dbReference type="OrthoDB" id="8900094at2"/>
<dbReference type="SMART" id="SM00100">
    <property type="entry name" value="cNMP"/>
    <property type="match status" value="1"/>
</dbReference>
<protein>
    <submittedName>
        <fullName evidence="2">Cyclic nucleotide-binding domain-containing protein</fullName>
    </submittedName>
</protein>
<evidence type="ECO:0000313" key="2">
    <source>
        <dbReference type="EMBL" id="RAR85077.1"/>
    </source>
</evidence>
<dbReference type="PANTHER" id="PTHR24567:SF74">
    <property type="entry name" value="HTH-TYPE TRANSCRIPTIONAL REGULATOR ARCR"/>
    <property type="match status" value="1"/>
</dbReference>
<dbReference type="PANTHER" id="PTHR24567">
    <property type="entry name" value="CRP FAMILY TRANSCRIPTIONAL REGULATORY PROTEIN"/>
    <property type="match status" value="1"/>
</dbReference>
<comment type="caution">
    <text evidence="2">The sequence shown here is derived from an EMBL/GenBank/DDBJ whole genome shotgun (WGS) entry which is preliminary data.</text>
</comment>
<keyword evidence="3" id="KW-1185">Reference proteome</keyword>
<dbReference type="InterPro" id="IPR014710">
    <property type="entry name" value="RmlC-like_jellyroll"/>
</dbReference>
<dbReference type="AlphaFoldDB" id="A0A328ZQI0"/>
<evidence type="ECO:0000259" key="1">
    <source>
        <dbReference type="PROSITE" id="PS50042"/>
    </source>
</evidence>
<dbReference type="Gene3D" id="2.60.120.10">
    <property type="entry name" value="Jelly Rolls"/>
    <property type="match status" value="1"/>
</dbReference>
<dbReference type="InterPro" id="IPR000595">
    <property type="entry name" value="cNMP-bd_dom"/>
</dbReference>
<accession>A0A328ZQI0</accession>
<dbReference type="SUPFAM" id="SSF51206">
    <property type="entry name" value="cAMP-binding domain-like"/>
    <property type="match status" value="1"/>
</dbReference>
<proteinExistence type="predicted"/>
<feature type="domain" description="Cyclic nucleotide-binding" evidence="1">
    <location>
        <begin position="32"/>
        <end position="133"/>
    </location>
</feature>
<dbReference type="Proteomes" id="UP000248856">
    <property type="component" value="Unassembled WGS sequence"/>
</dbReference>
<dbReference type="GO" id="GO:0003700">
    <property type="term" value="F:DNA-binding transcription factor activity"/>
    <property type="evidence" value="ECO:0007669"/>
    <property type="project" value="TreeGrafter"/>
</dbReference>
<gene>
    <name evidence="2" type="ORF">AX018_100712</name>
</gene>
<name>A0A328ZQI0_9BURK</name>
<dbReference type="CDD" id="cd00038">
    <property type="entry name" value="CAP_ED"/>
    <property type="match status" value="1"/>
</dbReference>
<sequence>MNAVMPTSSPASKADLSELVQAIAQSVAEDGLTNPFTAEQWDLLAGYLLPMSVDAGHTLFTQGVKDRTLYFIESGSISVHYEDDKGRLRLAIVGPGSIVGEGAFFSHRPRSATVQTGAPSKLWSLTALRFTELSNRQPAVALGLAMAAGSVLSRRLGNRRRRVAAT</sequence>